<dbReference type="InterPro" id="IPR023214">
    <property type="entry name" value="HAD_sf"/>
</dbReference>
<evidence type="ECO:0000313" key="3">
    <source>
        <dbReference type="EMBL" id="PTF13240.1"/>
    </source>
</evidence>
<dbReference type="SFLD" id="SFLDG01129">
    <property type="entry name" value="C1.5:_HAD__Beta-PGM__Phosphata"/>
    <property type="match status" value="1"/>
</dbReference>
<gene>
    <name evidence="1" type="ORF">BUY44_07615</name>
    <name evidence="3" type="ORF">BUY47_10020</name>
    <name evidence="2" type="ORF">BUY48_10245</name>
</gene>
<dbReference type="PANTHER" id="PTHR43434">
    <property type="entry name" value="PHOSPHOGLYCOLATE PHOSPHATASE"/>
    <property type="match status" value="1"/>
</dbReference>
<dbReference type="EMBL" id="PYZL01000048">
    <property type="protein sequence ID" value="PTE72782.1"/>
    <property type="molecule type" value="Genomic_DNA"/>
</dbReference>
<reference evidence="3" key="3">
    <citation type="submission" date="2018-03" db="EMBL/GenBank/DDBJ databases">
        <authorList>
            <person name="Naushad S."/>
        </authorList>
    </citation>
    <scope>NUCLEOTIDE SEQUENCE</scope>
    <source>
        <strain evidence="3">SNUC 1409</strain>
    </source>
</reference>
<sequence length="233" mass="25878">MKWILFDKDGTLIEFDKSWEKIGLRLVDSFLDEFPIENKEEAHRQLGVVDNAILPESVMGSGSLDQIVDAFNNIADQDVSTWTRNTSQQLVDTRVPENNWIDGVYDMIKSLKNEGYNIGIVTSDSKKGVLQFLEATHSKDAFDLVISTEAHAAEKPNPAVLKPLFDSYDVKDEDVVIVGDTNNDMKTKVNAKLGLAIGVLSGIAKKEELIDADVIIETAVSVPEVLKTHFENK</sequence>
<reference evidence="4 5" key="1">
    <citation type="journal article" date="2016" name="Front. Microbiol.">
        <title>Comprehensive Phylogenetic Analysis of Bovine Non-aureus Staphylococci Species Based on Whole-Genome Sequencing.</title>
        <authorList>
            <person name="Naushad S."/>
            <person name="Barkema H.W."/>
            <person name="Luby C."/>
            <person name="Condas L.A."/>
            <person name="Nobrega D.B."/>
            <person name="Carson D.A."/>
            <person name="De Buck J."/>
        </authorList>
    </citation>
    <scope>NUCLEOTIDE SEQUENCE [LARGE SCALE GENOMIC DNA]</scope>
    <source>
        <strain evidence="3 4">SNUC 1409</strain>
        <strain evidence="2 6">SNUC 4143</strain>
        <strain evidence="1 5">SNUC 761</strain>
    </source>
</reference>
<dbReference type="PANTHER" id="PTHR43434:SF1">
    <property type="entry name" value="PHOSPHOGLYCOLATE PHOSPHATASE"/>
    <property type="match status" value="1"/>
</dbReference>
<dbReference type="Proteomes" id="UP000243350">
    <property type="component" value="Unassembled WGS sequence"/>
</dbReference>
<dbReference type="SFLD" id="SFLDS00003">
    <property type="entry name" value="Haloacid_Dehalogenase"/>
    <property type="match status" value="1"/>
</dbReference>
<proteinExistence type="predicted"/>
<comment type="caution">
    <text evidence="1">The sequence shown here is derived from an EMBL/GenBank/DDBJ whole genome shotgun (WGS) entry which is preliminary data.</text>
</comment>
<dbReference type="Gene3D" id="1.10.150.240">
    <property type="entry name" value="Putative phosphatase, domain 2"/>
    <property type="match status" value="1"/>
</dbReference>
<organism evidence="1 5">
    <name type="scientific">Staphylococcus devriesei</name>
    <dbReference type="NCBI Taxonomy" id="586733"/>
    <lineage>
        <taxon>Bacteria</taxon>
        <taxon>Bacillati</taxon>
        <taxon>Bacillota</taxon>
        <taxon>Bacilli</taxon>
        <taxon>Bacillales</taxon>
        <taxon>Staphylococcaceae</taxon>
        <taxon>Staphylococcus</taxon>
    </lineage>
</organism>
<dbReference type="GeneID" id="48888842"/>
<dbReference type="InterPro" id="IPR023198">
    <property type="entry name" value="PGP-like_dom2"/>
</dbReference>
<evidence type="ECO:0000313" key="1">
    <source>
        <dbReference type="EMBL" id="PTE72782.1"/>
    </source>
</evidence>
<dbReference type="AlphaFoldDB" id="A0A2K4DHM1"/>
<keyword evidence="4" id="KW-1185">Reference proteome</keyword>
<evidence type="ECO:0000313" key="6">
    <source>
        <dbReference type="Proteomes" id="UP000243350"/>
    </source>
</evidence>
<evidence type="ECO:0000313" key="5">
    <source>
        <dbReference type="Proteomes" id="UP000242547"/>
    </source>
</evidence>
<dbReference type="Pfam" id="PF13419">
    <property type="entry name" value="HAD_2"/>
    <property type="match status" value="1"/>
</dbReference>
<dbReference type="GO" id="GO:0008967">
    <property type="term" value="F:phosphoglycolate phosphatase activity"/>
    <property type="evidence" value="ECO:0007669"/>
    <property type="project" value="TreeGrafter"/>
</dbReference>
<dbReference type="SUPFAM" id="SSF56784">
    <property type="entry name" value="HAD-like"/>
    <property type="match status" value="1"/>
</dbReference>
<dbReference type="RefSeq" id="WP_103167298.1">
    <property type="nucleotide sequence ID" value="NZ_CP130489.1"/>
</dbReference>
<dbReference type="InterPro" id="IPR036412">
    <property type="entry name" value="HAD-like_sf"/>
</dbReference>
<protein>
    <submittedName>
        <fullName evidence="1">HAD family hydrolase</fullName>
    </submittedName>
</protein>
<dbReference type="InterPro" id="IPR050155">
    <property type="entry name" value="HAD-like_hydrolase_sf"/>
</dbReference>
<evidence type="ECO:0000313" key="2">
    <source>
        <dbReference type="EMBL" id="PTF11774.1"/>
    </source>
</evidence>
<keyword evidence="1" id="KW-0378">Hydrolase</keyword>
<evidence type="ECO:0000313" key="4">
    <source>
        <dbReference type="Proteomes" id="UP000242088"/>
    </source>
</evidence>
<dbReference type="NCBIfam" id="TIGR01549">
    <property type="entry name" value="HAD-SF-IA-v1"/>
    <property type="match status" value="1"/>
</dbReference>
<dbReference type="Proteomes" id="UP000242547">
    <property type="component" value="Unassembled WGS sequence"/>
</dbReference>
<dbReference type="Gene3D" id="3.40.50.1000">
    <property type="entry name" value="HAD superfamily/HAD-like"/>
    <property type="match status" value="1"/>
</dbReference>
<accession>A0A2K4DHM1</accession>
<dbReference type="GO" id="GO:0006281">
    <property type="term" value="P:DNA repair"/>
    <property type="evidence" value="ECO:0007669"/>
    <property type="project" value="TreeGrafter"/>
</dbReference>
<reference evidence="1" key="2">
    <citation type="submission" date="2018-03" db="EMBL/GenBank/DDBJ databases">
        <authorList>
            <person name="Keele B.F."/>
        </authorList>
    </citation>
    <scope>NUCLEOTIDE SEQUENCE</scope>
    <source>
        <strain evidence="2">SNUC 4143</strain>
        <strain evidence="1">SNUC 761</strain>
    </source>
</reference>
<dbReference type="EMBL" id="PYZI01000013">
    <property type="protein sequence ID" value="PTF13240.1"/>
    <property type="molecule type" value="Genomic_DNA"/>
</dbReference>
<dbReference type="Proteomes" id="UP000242088">
    <property type="component" value="Unassembled WGS sequence"/>
</dbReference>
<dbReference type="OrthoDB" id="9792518at2"/>
<dbReference type="EMBL" id="PYZH01000085">
    <property type="protein sequence ID" value="PTF11774.1"/>
    <property type="molecule type" value="Genomic_DNA"/>
</dbReference>
<name>A0A2K4DHM1_9STAP</name>
<dbReference type="GO" id="GO:0005829">
    <property type="term" value="C:cytosol"/>
    <property type="evidence" value="ECO:0007669"/>
    <property type="project" value="TreeGrafter"/>
</dbReference>
<dbReference type="InterPro" id="IPR006439">
    <property type="entry name" value="HAD-SF_hydro_IA"/>
</dbReference>
<dbReference type="InterPro" id="IPR041492">
    <property type="entry name" value="HAD_2"/>
</dbReference>